<protein>
    <submittedName>
        <fullName evidence="2">Uncharacterized protein</fullName>
    </submittedName>
</protein>
<feature type="region of interest" description="Disordered" evidence="1">
    <location>
        <begin position="36"/>
        <end position="73"/>
    </location>
</feature>
<name>A0A6A5XG03_9PLEO</name>
<evidence type="ECO:0000256" key="1">
    <source>
        <dbReference type="SAM" id="MobiDB-lite"/>
    </source>
</evidence>
<evidence type="ECO:0000313" key="2">
    <source>
        <dbReference type="EMBL" id="KAF2011776.1"/>
    </source>
</evidence>
<reference evidence="2" key="1">
    <citation type="journal article" date="2020" name="Stud. Mycol.">
        <title>101 Dothideomycetes genomes: a test case for predicting lifestyles and emergence of pathogens.</title>
        <authorList>
            <person name="Haridas S."/>
            <person name="Albert R."/>
            <person name="Binder M."/>
            <person name="Bloem J."/>
            <person name="Labutti K."/>
            <person name="Salamov A."/>
            <person name="Andreopoulos B."/>
            <person name="Baker S."/>
            <person name="Barry K."/>
            <person name="Bills G."/>
            <person name="Bluhm B."/>
            <person name="Cannon C."/>
            <person name="Castanera R."/>
            <person name="Culley D."/>
            <person name="Daum C."/>
            <person name="Ezra D."/>
            <person name="Gonzalez J."/>
            <person name="Henrissat B."/>
            <person name="Kuo A."/>
            <person name="Liang C."/>
            <person name="Lipzen A."/>
            <person name="Lutzoni F."/>
            <person name="Magnuson J."/>
            <person name="Mondo S."/>
            <person name="Nolan M."/>
            <person name="Ohm R."/>
            <person name="Pangilinan J."/>
            <person name="Park H.-J."/>
            <person name="Ramirez L."/>
            <person name="Alfaro M."/>
            <person name="Sun H."/>
            <person name="Tritt A."/>
            <person name="Yoshinaga Y."/>
            <person name="Zwiers L.-H."/>
            <person name="Turgeon B."/>
            <person name="Goodwin S."/>
            <person name="Spatafora J."/>
            <person name="Crous P."/>
            <person name="Grigoriev I."/>
        </authorList>
    </citation>
    <scope>NUCLEOTIDE SEQUENCE</scope>
    <source>
        <strain evidence="2">CBS 175.79</strain>
    </source>
</reference>
<dbReference type="AlphaFoldDB" id="A0A6A5XG03"/>
<keyword evidence="3" id="KW-1185">Reference proteome</keyword>
<evidence type="ECO:0000313" key="3">
    <source>
        <dbReference type="Proteomes" id="UP000799778"/>
    </source>
</evidence>
<proteinExistence type="predicted"/>
<dbReference type="Proteomes" id="UP000799778">
    <property type="component" value="Unassembled WGS sequence"/>
</dbReference>
<gene>
    <name evidence="2" type="ORF">BU24DRAFT_288971</name>
</gene>
<organism evidence="2 3">
    <name type="scientific">Aaosphaeria arxii CBS 175.79</name>
    <dbReference type="NCBI Taxonomy" id="1450172"/>
    <lineage>
        <taxon>Eukaryota</taxon>
        <taxon>Fungi</taxon>
        <taxon>Dikarya</taxon>
        <taxon>Ascomycota</taxon>
        <taxon>Pezizomycotina</taxon>
        <taxon>Dothideomycetes</taxon>
        <taxon>Pleosporomycetidae</taxon>
        <taxon>Pleosporales</taxon>
        <taxon>Pleosporales incertae sedis</taxon>
        <taxon>Aaosphaeria</taxon>
    </lineage>
</organism>
<sequence>MIIHSSSPEDCYKRYKRIQQPASFFLAHAPPSIVHRPPRVPRVHKFTTLSTPRPPPPPPKEKPKPIDGPAPPSTARQLLRLVQY</sequence>
<dbReference type="GeneID" id="54280206"/>
<dbReference type="EMBL" id="ML978074">
    <property type="protein sequence ID" value="KAF2011776.1"/>
    <property type="molecule type" value="Genomic_DNA"/>
</dbReference>
<accession>A0A6A5XG03</accession>
<dbReference type="RefSeq" id="XP_033380115.1">
    <property type="nucleotide sequence ID" value="XM_033522809.1"/>
</dbReference>
<feature type="compositionally biased region" description="Basic residues" evidence="1">
    <location>
        <begin position="36"/>
        <end position="45"/>
    </location>
</feature>